<evidence type="ECO:0000313" key="10">
    <source>
        <dbReference type="Proteomes" id="UP001457898"/>
    </source>
</evidence>
<dbReference type="Gene3D" id="1.10.10.60">
    <property type="entry name" value="Homeodomain-like"/>
    <property type="match status" value="2"/>
</dbReference>
<evidence type="ECO:0000259" key="7">
    <source>
        <dbReference type="PROSITE" id="PS01124"/>
    </source>
</evidence>
<dbReference type="PRINTS" id="PR00032">
    <property type="entry name" value="HTHARAC"/>
</dbReference>
<dbReference type="EMBL" id="JBBMFP010000008">
    <property type="protein sequence ID" value="MEQ2431459.1"/>
    <property type="molecule type" value="Genomic_DNA"/>
</dbReference>
<keyword evidence="10" id="KW-1185">Reference proteome</keyword>
<keyword evidence="4" id="KW-0804">Transcription</keyword>
<gene>
    <name evidence="9" type="ORF">WMO65_10630</name>
</gene>
<dbReference type="InterPro" id="IPR001789">
    <property type="entry name" value="Sig_transdc_resp-reg_receiver"/>
</dbReference>
<dbReference type="SUPFAM" id="SSF46689">
    <property type="entry name" value="Homeodomain-like"/>
    <property type="match status" value="2"/>
</dbReference>
<evidence type="ECO:0000256" key="4">
    <source>
        <dbReference type="ARBA" id="ARBA00023163"/>
    </source>
</evidence>
<dbReference type="PANTHER" id="PTHR43280">
    <property type="entry name" value="ARAC-FAMILY TRANSCRIPTIONAL REGULATOR"/>
    <property type="match status" value="1"/>
</dbReference>
<evidence type="ECO:0000256" key="3">
    <source>
        <dbReference type="ARBA" id="ARBA00023125"/>
    </source>
</evidence>
<keyword evidence="6" id="KW-0597">Phosphoprotein</keyword>
<evidence type="ECO:0000256" key="6">
    <source>
        <dbReference type="PROSITE-ProRule" id="PRU00169"/>
    </source>
</evidence>
<dbReference type="PROSITE" id="PS01124">
    <property type="entry name" value="HTH_ARAC_FAMILY_2"/>
    <property type="match status" value="1"/>
</dbReference>
<dbReference type="SUPFAM" id="SSF52172">
    <property type="entry name" value="CheY-like"/>
    <property type="match status" value="1"/>
</dbReference>
<feature type="domain" description="HTH araC/xylS-type" evidence="7">
    <location>
        <begin position="279"/>
        <end position="377"/>
    </location>
</feature>
<dbReference type="InterPro" id="IPR018062">
    <property type="entry name" value="HTH_AraC-typ_CS"/>
</dbReference>
<dbReference type="SMART" id="SM00448">
    <property type="entry name" value="REC"/>
    <property type="match status" value="1"/>
</dbReference>
<dbReference type="Gene3D" id="3.40.50.2300">
    <property type="match status" value="1"/>
</dbReference>
<accession>A0ABV1DQP7</accession>
<dbReference type="RefSeq" id="WP_148391905.1">
    <property type="nucleotide sequence ID" value="NZ_JBBMFP010000008.1"/>
</dbReference>
<sequence length="379" mass="44613">MYQVLFAEDELLVRLGLQNSIPWENYDMELTAQADNGITAFELFQKLRPDVVLTDIRMEGMDGYELIEKIREIDEECAIIVISCLDDFETLRKMIPYKIIGYILKASMSMKEIYDVLQETKDYLERTGRKGLRRKKKETMSLEQTLAEYLSGEGEMPEWNGEKHTGLILDFYLEDTEKEKINELAMKFIYELVNRQVQGSILVETGEKEFCLLVSGRMEDVDEKIERINRSTEGFLGVRFCVNTGKREPDETLRELYLRLQSRRKAEKPEERKWDRLIQRAVYYMREHHEESLSLPEISGILGISPSYFSHLFKRETGTNYVEFLNQIRLEEVLKDLQNSSDKIVVVAENHGFHNPEYFSRFFKKSMGISPAKWRQQNK</sequence>
<evidence type="ECO:0000256" key="5">
    <source>
        <dbReference type="ARBA" id="ARBA00024867"/>
    </source>
</evidence>
<name>A0ABV1DQP7_9FIRM</name>
<keyword evidence="3" id="KW-0238">DNA-binding</keyword>
<evidence type="ECO:0000313" key="9">
    <source>
        <dbReference type="EMBL" id="MEQ2431459.1"/>
    </source>
</evidence>
<dbReference type="CDD" id="cd17536">
    <property type="entry name" value="REC_YesN-like"/>
    <property type="match status" value="1"/>
</dbReference>
<dbReference type="InterPro" id="IPR009057">
    <property type="entry name" value="Homeodomain-like_sf"/>
</dbReference>
<dbReference type="PROSITE" id="PS00041">
    <property type="entry name" value="HTH_ARAC_FAMILY_1"/>
    <property type="match status" value="1"/>
</dbReference>
<reference evidence="9 10" key="1">
    <citation type="submission" date="2024-03" db="EMBL/GenBank/DDBJ databases">
        <title>Human intestinal bacterial collection.</title>
        <authorList>
            <person name="Pauvert C."/>
            <person name="Hitch T.C.A."/>
            <person name="Clavel T."/>
        </authorList>
    </citation>
    <scope>NUCLEOTIDE SEQUENCE [LARGE SCALE GENOMIC DNA]</scope>
    <source>
        <strain evidence="9 10">CLA-SR-H028</strain>
    </source>
</reference>
<comment type="caution">
    <text evidence="9">The sequence shown here is derived from an EMBL/GenBank/DDBJ whole genome shotgun (WGS) entry which is preliminary data.</text>
</comment>
<feature type="domain" description="Response regulatory" evidence="8">
    <location>
        <begin position="3"/>
        <end position="120"/>
    </location>
</feature>
<dbReference type="InterPro" id="IPR020449">
    <property type="entry name" value="Tscrpt_reg_AraC-type_HTH"/>
</dbReference>
<comment type="function">
    <text evidence="5">May play the central regulatory role in sporulation. It may be an element of the effector pathway responsible for the activation of sporulation genes in response to nutritional stress. Spo0A may act in concert with spo0H (a sigma factor) to control the expression of some genes that are critical to the sporulation process.</text>
</comment>
<dbReference type="PROSITE" id="PS50110">
    <property type="entry name" value="RESPONSE_REGULATORY"/>
    <property type="match status" value="1"/>
</dbReference>
<dbReference type="InterPro" id="IPR018060">
    <property type="entry name" value="HTH_AraC"/>
</dbReference>
<organism evidence="9 10">
    <name type="scientific">Blautia caccae</name>
    <dbReference type="NCBI Taxonomy" id="3133175"/>
    <lineage>
        <taxon>Bacteria</taxon>
        <taxon>Bacillati</taxon>
        <taxon>Bacillota</taxon>
        <taxon>Clostridia</taxon>
        <taxon>Lachnospirales</taxon>
        <taxon>Lachnospiraceae</taxon>
        <taxon>Blautia</taxon>
    </lineage>
</organism>
<evidence type="ECO:0000256" key="1">
    <source>
        <dbReference type="ARBA" id="ARBA00018672"/>
    </source>
</evidence>
<dbReference type="SMART" id="SM00342">
    <property type="entry name" value="HTH_ARAC"/>
    <property type="match status" value="1"/>
</dbReference>
<dbReference type="Pfam" id="PF00072">
    <property type="entry name" value="Response_reg"/>
    <property type="match status" value="1"/>
</dbReference>
<evidence type="ECO:0000256" key="2">
    <source>
        <dbReference type="ARBA" id="ARBA00023015"/>
    </source>
</evidence>
<feature type="modified residue" description="4-aspartylphosphate" evidence="6">
    <location>
        <position position="55"/>
    </location>
</feature>
<dbReference type="InterPro" id="IPR011006">
    <property type="entry name" value="CheY-like_superfamily"/>
</dbReference>
<dbReference type="PANTHER" id="PTHR43280:SF2">
    <property type="entry name" value="HTH-TYPE TRANSCRIPTIONAL REGULATOR EXSA"/>
    <property type="match status" value="1"/>
</dbReference>
<protein>
    <recommendedName>
        <fullName evidence="1">Stage 0 sporulation protein A homolog</fullName>
    </recommendedName>
</protein>
<evidence type="ECO:0000259" key="8">
    <source>
        <dbReference type="PROSITE" id="PS50110"/>
    </source>
</evidence>
<dbReference type="Proteomes" id="UP001457898">
    <property type="component" value="Unassembled WGS sequence"/>
</dbReference>
<dbReference type="Pfam" id="PF12833">
    <property type="entry name" value="HTH_18"/>
    <property type="match status" value="1"/>
</dbReference>
<proteinExistence type="predicted"/>
<keyword evidence="2" id="KW-0805">Transcription regulation</keyword>